<sequence length="99" mass="11183">MKKKLDHKKMDASSSVIKTKQKQKRNKLYICILIRHAWDTVVRCGIQEDFNTSRDDTRELALLVGREPAGRGLSSPGTALALSAASLTEPHRLRLLSRR</sequence>
<organism evidence="1 2">
    <name type="scientific">Trichinella spiralis</name>
    <name type="common">Trichina worm</name>
    <dbReference type="NCBI Taxonomy" id="6334"/>
    <lineage>
        <taxon>Eukaryota</taxon>
        <taxon>Metazoa</taxon>
        <taxon>Ecdysozoa</taxon>
        <taxon>Nematoda</taxon>
        <taxon>Enoplea</taxon>
        <taxon>Dorylaimia</taxon>
        <taxon>Trichinellida</taxon>
        <taxon>Trichinellidae</taxon>
        <taxon>Trichinella</taxon>
    </lineage>
</organism>
<accession>A0ABR3KW93</accession>
<reference evidence="1 2" key="1">
    <citation type="submission" date="2024-07" db="EMBL/GenBank/DDBJ databases">
        <title>Enhanced genomic and transcriptomic resources for Trichinella pseudospiralis and T. spiralis underpin the discovery of pronounced molecular differences between stages and species.</title>
        <authorList>
            <person name="Pasi K.K."/>
            <person name="La Rosa G."/>
            <person name="Gomez-Morales M.A."/>
            <person name="Tosini F."/>
            <person name="Sumanam S."/>
            <person name="Young N.D."/>
            <person name="Chang B.C."/>
            <person name="Robin G.B."/>
        </authorList>
    </citation>
    <scope>NUCLEOTIDE SEQUENCE [LARGE SCALE GENOMIC DNA]</scope>
    <source>
        <strain evidence="1">ISS534</strain>
    </source>
</reference>
<proteinExistence type="predicted"/>
<evidence type="ECO:0000313" key="2">
    <source>
        <dbReference type="Proteomes" id="UP001558632"/>
    </source>
</evidence>
<evidence type="ECO:0000313" key="1">
    <source>
        <dbReference type="EMBL" id="KAL1244868.1"/>
    </source>
</evidence>
<name>A0ABR3KW93_TRISP</name>
<comment type="caution">
    <text evidence="1">The sequence shown here is derived from an EMBL/GenBank/DDBJ whole genome shotgun (WGS) entry which is preliminary data.</text>
</comment>
<keyword evidence="2" id="KW-1185">Reference proteome</keyword>
<gene>
    <name evidence="1" type="ORF">TSPI_05988</name>
</gene>
<protein>
    <submittedName>
        <fullName evidence="1">Mucosa-associated lymphoid tissue lymphoma translocation protein</fullName>
    </submittedName>
</protein>
<dbReference type="Proteomes" id="UP001558632">
    <property type="component" value="Unassembled WGS sequence"/>
</dbReference>
<dbReference type="EMBL" id="JBEUSY010000132">
    <property type="protein sequence ID" value="KAL1244868.1"/>
    <property type="molecule type" value="Genomic_DNA"/>
</dbReference>